<dbReference type="Proteomes" id="UP000197019">
    <property type="component" value="Chromosome"/>
</dbReference>
<protein>
    <submittedName>
        <fullName evidence="2">Rhodanese</fullName>
    </submittedName>
</protein>
<dbReference type="EMBL" id="CP022129">
    <property type="protein sequence ID" value="ASF47424.1"/>
    <property type="molecule type" value="Genomic_DNA"/>
</dbReference>
<dbReference type="InterPro" id="IPR036873">
    <property type="entry name" value="Rhodanese-like_dom_sf"/>
</dbReference>
<keyword evidence="3" id="KW-1185">Reference proteome</keyword>
<organism evidence="2 3">
    <name type="scientific">Methylovulum psychrotolerans</name>
    <dbReference type="NCBI Taxonomy" id="1704499"/>
    <lineage>
        <taxon>Bacteria</taxon>
        <taxon>Pseudomonadati</taxon>
        <taxon>Pseudomonadota</taxon>
        <taxon>Gammaproteobacteria</taxon>
        <taxon>Methylococcales</taxon>
        <taxon>Methylococcaceae</taxon>
        <taxon>Methylovulum</taxon>
    </lineage>
</organism>
<dbReference type="Pfam" id="PF00581">
    <property type="entry name" value="Rhodanese"/>
    <property type="match status" value="1"/>
</dbReference>
<dbReference type="PANTHER" id="PTHR43031:SF17">
    <property type="entry name" value="SULFURTRANSFERASE YTWF-RELATED"/>
    <property type="match status" value="1"/>
</dbReference>
<dbReference type="SUPFAM" id="SSF52821">
    <property type="entry name" value="Rhodanese/Cell cycle control phosphatase"/>
    <property type="match status" value="1"/>
</dbReference>
<dbReference type="AlphaFoldDB" id="A0A1Z4C1P5"/>
<dbReference type="InterPro" id="IPR001763">
    <property type="entry name" value="Rhodanese-like_dom"/>
</dbReference>
<feature type="domain" description="Rhodanese" evidence="1">
    <location>
        <begin position="17"/>
        <end position="105"/>
    </location>
</feature>
<dbReference type="PROSITE" id="PS50206">
    <property type="entry name" value="RHODANESE_3"/>
    <property type="match status" value="1"/>
</dbReference>
<dbReference type="KEGG" id="mpsy:CEK71_15900"/>
<evidence type="ECO:0000259" key="1">
    <source>
        <dbReference type="PROSITE" id="PS50206"/>
    </source>
</evidence>
<accession>A0A1Z4C1P5</accession>
<name>A0A1Z4C1P5_9GAMM</name>
<gene>
    <name evidence="2" type="ORF">CEK71_15900</name>
</gene>
<dbReference type="RefSeq" id="WP_088620296.1">
    <property type="nucleotide sequence ID" value="NZ_CP022129.1"/>
</dbReference>
<dbReference type="PANTHER" id="PTHR43031">
    <property type="entry name" value="FAD-DEPENDENT OXIDOREDUCTASE"/>
    <property type="match status" value="1"/>
</dbReference>
<dbReference type="Gene3D" id="3.40.250.10">
    <property type="entry name" value="Rhodanese-like domain"/>
    <property type="match status" value="1"/>
</dbReference>
<sequence length="108" mass="12212">MTVKTLTALELKARLEKGEPLFLLDVREDYEFKYARIDGSVRISLNQLPQHIHELDAKQAIVVICHHGMRSQRAAHFLADAGFPDITNLQGGIDAWSLYCDSSVPRYS</sequence>
<dbReference type="OrthoDB" id="9811849at2"/>
<proteinExistence type="predicted"/>
<dbReference type="SMART" id="SM00450">
    <property type="entry name" value="RHOD"/>
    <property type="match status" value="1"/>
</dbReference>
<evidence type="ECO:0000313" key="3">
    <source>
        <dbReference type="Proteomes" id="UP000197019"/>
    </source>
</evidence>
<reference evidence="2 3" key="1">
    <citation type="submission" date="2017-06" db="EMBL/GenBank/DDBJ databases">
        <title>Genome Sequencing of the methanotroph Methylovulum psychrotolerants str. HV10-M2 isolated from a high-altitude environment.</title>
        <authorList>
            <person name="Mateos-Rivera A."/>
        </authorList>
    </citation>
    <scope>NUCLEOTIDE SEQUENCE [LARGE SCALE GENOMIC DNA]</scope>
    <source>
        <strain evidence="2 3">HV10_M2</strain>
    </source>
</reference>
<evidence type="ECO:0000313" key="2">
    <source>
        <dbReference type="EMBL" id="ASF47424.1"/>
    </source>
</evidence>
<dbReference type="InterPro" id="IPR050229">
    <property type="entry name" value="GlpE_sulfurtransferase"/>
</dbReference>